<keyword evidence="4" id="KW-0175">Coiled coil</keyword>
<dbReference type="Pfam" id="PF12171">
    <property type="entry name" value="zf-C2H2_jaz"/>
    <property type="match status" value="1"/>
</dbReference>
<organism evidence="6">
    <name type="scientific">viral metagenome</name>
    <dbReference type="NCBI Taxonomy" id="1070528"/>
    <lineage>
        <taxon>unclassified sequences</taxon>
        <taxon>metagenomes</taxon>
        <taxon>organismal metagenomes</taxon>
    </lineage>
</organism>
<protein>
    <recommendedName>
        <fullName evidence="5">Zinc finger double-stranded RNA binding domain-containing protein</fullName>
    </recommendedName>
</protein>
<dbReference type="SUPFAM" id="SSF57667">
    <property type="entry name" value="beta-beta-alpha zinc fingers"/>
    <property type="match status" value="1"/>
</dbReference>
<feature type="domain" description="Zinc finger double-stranded RNA binding" evidence="5">
    <location>
        <begin position="20"/>
        <end position="45"/>
    </location>
</feature>
<dbReference type="InterPro" id="IPR036236">
    <property type="entry name" value="Znf_C2H2_sf"/>
</dbReference>
<evidence type="ECO:0000259" key="5">
    <source>
        <dbReference type="Pfam" id="PF12171"/>
    </source>
</evidence>
<dbReference type="EMBL" id="MN740209">
    <property type="protein sequence ID" value="QHT93607.1"/>
    <property type="molecule type" value="Genomic_DNA"/>
</dbReference>
<reference evidence="6" key="1">
    <citation type="journal article" date="2020" name="Nature">
        <title>Giant virus diversity and host interactions through global metagenomics.</title>
        <authorList>
            <person name="Schulz F."/>
            <person name="Roux S."/>
            <person name="Paez-Espino D."/>
            <person name="Jungbluth S."/>
            <person name="Walsh D.A."/>
            <person name="Denef V.J."/>
            <person name="McMahon K.D."/>
            <person name="Konstantinidis K.T."/>
            <person name="Eloe-Fadrosh E.A."/>
            <person name="Kyrpides N.C."/>
            <person name="Woyke T."/>
        </authorList>
    </citation>
    <scope>NUCLEOTIDE SEQUENCE</scope>
    <source>
        <strain evidence="6">GVMAG-M-3300024252-29</strain>
    </source>
</reference>
<evidence type="ECO:0000256" key="4">
    <source>
        <dbReference type="SAM" id="Coils"/>
    </source>
</evidence>
<evidence type="ECO:0000313" key="6">
    <source>
        <dbReference type="EMBL" id="QHT93607.1"/>
    </source>
</evidence>
<name>A0A6C0INY5_9ZZZZ</name>
<keyword evidence="2" id="KW-0863">Zinc-finger</keyword>
<proteinExistence type="predicted"/>
<evidence type="ECO:0000256" key="2">
    <source>
        <dbReference type="ARBA" id="ARBA00022771"/>
    </source>
</evidence>
<evidence type="ECO:0000256" key="3">
    <source>
        <dbReference type="ARBA" id="ARBA00022833"/>
    </source>
</evidence>
<dbReference type="AlphaFoldDB" id="A0A6C0INY5"/>
<dbReference type="GO" id="GO:0008270">
    <property type="term" value="F:zinc ion binding"/>
    <property type="evidence" value="ECO:0007669"/>
    <property type="project" value="UniProtKB-KW"/>
</dbReference>
<evidence type="ECO:0000256" key="1">
    <source>
        <dbReference type="ARBA" id="ARBA00022723"/>
    </source>
</evidence>
<keyword evidence="3" id="KW-0862">Zinc</keyword>
<accession>A0A6C0INY5</accession>
<sequence length="359" mass="41549">MLYIYTTNTTKKMPKNAKIYYCEICDFTSNKQSNYEKHILTKKHKMAEYNQIQPKKCQKTPEEYSCECGKVYSHRASLYNHKKKCTYIEPGVEIDEDKEPINKNMKRDTPDMVTTILTHHQELMKENKEFKELLVNQQKENQKLQGQLIEAVKDGNGKTINNINNNVNYNINVFLNDQCKDAMNLMDFIETIKCKLENLEDVGKLGYVDGISKLFIENLSDMEVTKRPIHCTDFKRKSLYIKNNDEWTKEDSTGTKMERAIRQMAGKGVKKLPDWQKTNPDYNVLTSNTHTKYMGICNNLMGGADDAEDERNFKKITKKIANEVILDKTAASATILNDDNISVLENNYENILIDGESKN</sequence>
<keyword evidence="1" id="KW-0479">Metal-binding</keyword>
<dbReference type="InterPro" id="IPR022755">
    <property type="entry name" value="Znf_C2H2_jaz"/>
</dbReference>
<dbReference type="Gene3D" id="3.30.160.60">
    <property type="entry name" value="Classic Zinc Finger"/>
    <property type="match status" value="1"/>
</dbReference>
<feature type="coiled-coil region" evidence="4">
    <location>
        <begin position="120"/>
        <end position="154"/>
    </location>
</feature>